<protein>
    <submittedName>
        <fullName evidence="1">Uncharacterized protein</fullName>
    </submittedName>
</protein>
<accession>A0A843TKE9</accession>
<proteinExistence type="predicted"/>
<dbReference type="EMBL" id="NMUH01000052">
    <property type="protein sequence ID" value="MQL69963.1"/>
    <property type="molecule type" value="Genomic_DNA"/>
</dbReference>
<gene>
    <name evidence="1" type="ORF">Taro_002264</name>
</gene>
<evidence type="ECO:0000313" key="1">
    <source>
        <dbReference type="EMBL" id="MQL69963.1"/>
    </source>
</evidence>
<comment type="caution">
    <text evidence="1">The sequence shown here is derived from an EMBL/GenBank/DDBJ whole genome shotgun (WGS) entry which is preliminary data.</text>
</comment>
<keyword evidence="2" id="KW-1185">Reference proteome</keyword>
<feature type="non-terminal residue" evidence="1">
    <location>
        <position position="79"/>
    </location>
</feature>
<dbReference type="AlphaFoldDB" id="A0A843TKE9"/>
<evidence type="ECO:0000313" key="2">
    <source>
        <dbReference type="Proteomes" id="UP000652761"/>
    </source>
</evidence>
<organism evidence="1 2">
    <name type="scientific">Colocasia esculenta</name>
    <name type="common">Wild taro</name>
    <name type="synonym">Arum esculentum</name>
    <dbReference type="NCBI Taxonomy" id="4460"/>
    <lineage>
        <taxon>Eukaryota</taxon>
        <taxon>Viridiplantae</taxon>
        <taxon>Streptophyta</taxon>
        <taxon>Embryophyta</taxon>
        <taxon>Tracheophyta</taxon>
        <taxon>Spermatophyta</taxon>
        <taxon>Magnoliopsida</taxon>
        <taxon>Liliopsida</taxon>
        <taxon>Araceae</taxon>
        <taxon>Aroideae</taxon>
        <taxon>Colocasieae</taxon>
        <taxon>Colocasia</taxon>
    </lineage>
</organism>
<reference evidence="1" key="1">
    <citation type="submission" date="2017-07" db="EMBL/GenBank/DDBJ databases">
        <title>Taro Niue Genome Assembly and Annotation.</title>
        <authorList>
            <person name="Atibalentja N."/>
            <person name="Keating K."/>
            <person name="Fields C.J."/>
        </authorList>
    </citation>
    <scope>NUCLEOTIDE SEQUENCE</scope>
    <source>
        <strain evidence="1">Niue_2</strain>
        <tissue evidence="1">Leaf</tissue>
    </source>
</reference>
<name>A0A843TKE9_COLES</name>
<sequence>MKTEHSSKNRALRGRSLLIPFSTFFLFFFLSPHICSRHFPLYLRSLLVRRGRSDTHGCNIWAGTARRWKAKLWSGFPDA</sequence>
<dbReference type="Proteomes" id="UP000652761">
    <property type="component" value="Unassembled WGS sequence"/>
</dbReference>